<organism evidence="1 2">
    <name type="scientific">Nephila pilipes</name>
    <name type="common">Giant wood spider</name>
    <name type="synonym">Nephila maculata</name>
    <dbReference type="NCBI Taxonomy" id="299642"/>
    <lineage>
        <taxon>Eukaryota</taxon>
        <taxon>Metazoa</taxon>
        <taxon>Ecdysozoa</taxon>
        <taxon>Arthropoda</taxon>
        <taxon>Chelicerata</taxon>
        <taxon>Arachnida</taxon>
        <taxon>Araneae</taxon>
        <taxon>Araneomorphae</taxon>
        <taxon>Entelegynae</taxon>
        <taxon>Araneoidea</taxon>
        <taxon>Nephilidae</taxon>
        <taxon>Nephila</taxon>
    </lineage>
</organism>
<reference evidence="1" key="1">
    <citation type="submission" date="2020-08" db="EMBL/GenBank/DDBJ databases">
        <title>Multicomponent nature underlies the extraordinary mechanical properties of spider dragline silk.</title>
        <authorList>
            <person name="Kono N."/>
            <person name="Nakamura H."/>
            <person name="Mori M."/>
            <person name="Yoshida Y."/>
            <person name="Ohtoshi R."/>
            <person name="Malay A.D."/>
            <person name="Moran D.A.P."/>
            <person name="Tomita M."/>
            <person name="Numata K."/>
            <person name="Arakawa K."/>
        </authorList>
    </citation>
    <scope>NUCLEOTIDE SEQUENCE</scope>
</reference>
<protein>
    <submittedName>
        <fullName evidence="1">Uncharacterized protein</fullName>
    </submittedName>
</protein>
<accession>A0A8X6QNU1</accession>
<dbReference type="AlphaFoldDB" id="A0A8X6QNU1"/>
<dbReference type="OrthoDB" id="6427993at2759"/>
<comment type="caution">
    <text evidence="1">The sequence shown here is derived from an EMBL/GenBank/DDBJ whole genome shotgun (WGS) entry which is preliminary data.</text>
</comment>
<evidence type="ECO:0000313" key="1">
    <source>
        <dbReference type="EMBL" id="GFU31890.1"/>
    </source>
</evidence>
<dbReference type="Proteomes" id="UP000887013">
    <property type="component" value="Unassembled WGS sequence"/>
</dbReference>
<sequence length="200" mass="22469">MKKVSTFVGVNSKPSLQLEKSLPSPKTVSPPILPEIIWGKIRSRSSLLKSIKSTGRSTDYWQKKRRFDRNQYSKAKSLEPVAANVTFASAAKLCLDSSRYKNNSNKTNGNRLINLEKFLGDTSKLIICYYCSSKAVLKERVLCGLVSELYSECDSCSTKYTFNGSPLLQSYNHDYEAHRRIIYAMRTVGLGLCGIILYAT</sequence>
<name>A0A8X6QNU1_NEPPI</name>
<keyword evidence="2" id="KW-1185">Reference proteome</keyword>
<dbReference type="EMBL" id="BMAW01083049">
    <property type="protein sequence ID" value="GFU31890.1"/>
    <property type="molecule type" value="Genomic_DNA"/>
</dbReference>
<proteinExistence type="predicted"/>
<gene>
    <name evidence="1" type="ORF">NPIL_694331</name>
</gene>
<evidence type="ECO:0000313" key="2">
    <source>
        <dbReference type="Proteomes" id="UP000887013"/>
    </source>
</evidence>